<evidence type="ECO:0000256" key="2">
    <source>
        <dbReference type="SAM" id="Coils"/>
    </source>
</evidence>
<sequence length="754" mass="80767">MAKPMLSKNRAFLRAPSKSDILPSVLLFLASRASFMGAFPFGAAFFASCSDKSAAYLGITVMYLGLLSAGAAGSAVKYMMSALIFWLFINLYSRRSRRLEAAVCGASMFASGMASMLYSFAGAYDIFLLLAESAACGVMYVVFSGARESVIYGTPQTPSEQERLLCLSAAAGVFILGLGKTELPFDISVANIMAVYTVLMGANCSGLAGAAVSGVAVGFITGGGSSVMMAGAMGLSALFGGFLKSLGRFGTAIGFLAGAYAVLLYSGSVSDIPYSALDALIGAAAFAATPPLVHKKLSSLLSAERRFESPGGAERLRVVLSERLKRCAAAFRRLDAALASSPADMPSASAPRYEEIFSETAGRICGDCPRRQRCWDKDTDKTIKGMSELLNVIETKGSAEINSMPLSFRERCLRPERMLLEFSHVYELYKLRLSHTSERKLSREASAAQYRETAELFESLSHELDEELLSVSELENDAAAALENAGAAVYEIRISENDRTEVFLRLDSAEHIGAAENILSDVLDTNICFDREANGGIYFVSKPRFTVDVGMTQLSKEESCGDTVSVFAAGCRLCCIICDGMGTGEKAARGSSEAAGLLRDFLEAGFGVRTAVDAVNSSLSVSFDDDYFTTLDLLCIDLMNGSAEFFKIGAAQSLIYRRGSVETVFSAAFPIGAAPFTEVLPQLKRIEDGEIIVMASDGITEAGEIKTEWLKKQIKTPVLSMQAMTDEITERALERSGGVPRDDMSVIALKITEE</sequence>
<evidence type="ECO:0000256" key="3">
    <source>
        <dbReference type="SAM" id="Phobius"/>
    </source>
</evidence>
<reference evidence="5" key="2">
    <citation type="journal article" date="2021" name="PeerJ">
        <title>Extensive microbial diversity within the chicken gut microbiome revealed by metagenomics and culture.</title>
        <authorList>
            <person name="Gilroy R."/>
            <person name="Ravi A."/>
            <person name="Getino M."/>
            <person name="Pursley I."/>
            <person name="Horton D.L."/>
            <person name="Alikhan N.F."/>
            <person name="Baker D."/>
            <person name="Gharbi K."/>
            <person name="Hall N."/>
            <person name="Watson M."/>
            <person name="Adriaenssens E.M."/>
            <person name="Foster-Nyarko E."/>
            <person name="Jarju S."/>
            <person name="Secka A."/>
            <person name="Antonio M."/>
            <person name="Oren A."/>
            <person name="Chaudhuri R.R."/>
            <person name="La Ragione R."/>
            <person name="Hildebrand F."/>
            <person name="Pallen M.J."/>
        </authorList>
    </citation>
    <scope>NUCLEOTIDE SEQUENCE</scope>
    <source>
        <strain evidence="5">CHK181-108</strain>
    </source>
</reference>
<keyword evidence="2" id="KW-0175">Coiled coil</keyword>
<dbReference type="Pfam" id="PF07228">
    <property type="entry name" value="SpoIIE"/>
    <property type="match status" value="1"/>
</dbReference>
<dbReference type="Gene3D" id="3.60.40.10">
    <property type="entry name" value="PPM-type phosphatase domain"/>
    <property type="match status" value="1"/>
</dbReference>
<keyword evidence="3" id="KW-0812">Transmembrane</keyword>
<feature type="domain" description="PPM-type phosphatase" evidence="4">
    <location>
        <begin position="546"/>
        <end position="751"/>
    </location>
</feature>
<feature type="transmembrane region" description="Helical" evidence="3">
    <location>
        <begin position="101"/>
        <end position="120"/>
    </location>
</feature>
<dbReference type="Proteomes" id="UP000824165">
    <property type="component" value="Unassembled WGS sequence"/>
</dbReference>
<accession>A0A9D1KP19</accession>
<keyword evidence="3" id="KW-1133">Transmembrane helix</keyword>
<feature type="transmembrane region" description="Helical" evidence="3">
    <location>
        <begin position="249"/>
        <end position="267"/>
    </location>
</feature>
<feature type="transmembrane region" description="Helical" evidence="3">
    <location>
        <begin position="274"/>
        <end position="293"/>
    </location>
</feature>
<evidence type="ECO:0000259" key="4">
    <source>
        <dbReference type="SMART" id="SM00331"/>
    </source>
</evidence>
<feature type="coiled-coil region" evidence="2">
    <location>
        <begin position="457"/>
        <end position="484"/>
    </location>
</feature>
<keyword evidence="3" id="KW-0472">Membrane</keyword>
<dbReference type="AlphaFoldDB" id="A0A9D1KP19"/>
<dbReference type="EMBL" id="DVLU01000006">
    <property type="protein sequence ID" value="HIT84419.1"/>
    <property type="molecule type" value="Genomic_DNA"/>
</dbReference>
<dbReference type="SMART" id="SM00331">
    <property type="entry name" value="PP2C_SIG"/>
    <property type="match status" value="1"/>
</dbReference>
<dbReference type="PANTHER" id="PTHR43156">
    <property type="entry name" value="STAGE II SPORULATION PROTEIN E-RELATED"/>
    <property type="match status" value="1"/>
</dbReference>
<reference evidence="5" key="1">
    <citation type="submission" date="2020-10" db="EMBL/GenBank/DDBJ databases">
        <authorList>
            <person name="Gilroy R."/>
        </authorList>
    </citation>
    <scope>NUCLEOTIDE SEQUENCE</scope>
    <source>
        <strain evidence="5">CHK181-108</strain>
    </source>
</reference>
<feature type="transmembrane region" description="Helical" evidence="3">
    <location>
        <begin position="59"/>
        <end position="89"/>
    </location>
</feature>
<comment type="caution">
    <text evidence="5">The sequence shown here is derived from an EMBL/GenBank/DDBJ whole genome shotgun (WGS) entry which is preliminary data.</text>
</comment>
<gene>
    <name evidence="5" type="ORF">IAA60_00790</name>
</gene>
<dbReference type="Pfam" id="PF19732">
    <property type="entry name" value="SpoIIE_N"/>
    <property type="match status" value="1"/>
</dbReference>
<proteinExistence type="predicted"/>
<dbReference type="PANTHER" id="PTHR43156:SF2">
    <property type="entry name" value="STAGE II SPORULATION PROTEIN E"/>
    <property type="match status" value="1"/>
</dbReference>
<dbReference type="InterPro" id="IPR036457">
    <property type="entry name" value="PPM-type-like_dom_sf"/>
</dbReference>
<name>A0A9D1KP19_9FIRM</name>
<dbReference type="SUPFAM" id="SSF81606">
    <property type="entry name" value="PP2C-like"/>
    <property type="match status" value="1"/>
</dbReference>
<evidence type="ECO:0000313" key="6">
    <source>
        <dbReference type="Proteomes" id="UP000824165"/>
    </source>
</evidence>
<organism evidence="5 6">
    <name type="scientific">Candidatus Ornithomonoglobus intestinigallinarum</name>
    <dbReference type="NCBI Taxonomy" id="2840894"/>
    <lineage>
        <taxon>Bacteria</taxon>
        <taxon>Bacillati</taxon>
        <taxon>Bacillota</taxon>
        <taxon>Clostridia</taxon>
        <taxon>Candidatus Ornithomonoglobus</taxon>
    </lineage>
</organism>
<evidence type="ECO:0000256" key="1">
    <source>
        <dbReference type="ARBA" id="ARBA00022801"/>
    </source>
</evidence>
<evidence type="ECO:0000313" key="5">
    <source>
        <dbReference type="EMBL" id="HIT84419.1"/>
    </source>
</evidence>
<protein>
    <submittedName>
        <fullName evidence="5">SpoIIE family protein phosphatase</fullName>
    </submittedName>
</protein>
<dbReference type="InterPro" id="IPR045768">
    <property type="entry name" value="SpoIIE_N"/>
</dbReference>
<feature type="transmembrane region" description="Helical" evidence="3">
    <location>
        <begin position="193"/>
        <end position="220"/>
    </location>
</feature>
<dbReference type="InterPro" id="IPR001932">
    <property type="entry name" value="PPM-type_phosphatase-like_dom"/>
</dbReference>
<dbReference type="GO" id="GO:0016791">
    <property type="term" value="F:phosphatase activity"/>
    <property type="evidence" value="ECO:0007669"/>
    <property type="project" value="TreeGrafter"/>
</dbReference>
<dbReference type="InterPro" id="IPR052016">
    <property type="entry name" value="Bact_Sigma-Reg"/>
</dbReference>
<keyword evidence="1" id="KW-0378">Hydrolase</keyword>